<keyword evidence="5" id="KW-0456">Lyase</keyword>
<dbReference type="EMBL" id="MCAS01000007">
    <property type="protein sequence ID" value="RKF48558.1"/>
    <property type="molecule type" value="Genomic_DNA"/>
</dbReference>
<organism evidence="8 9">
    <name type="scientific">Paraburkholderia fungorum</name>
    <dbReference type="NCBI Taxonomy" id="134537"/>
    <lineage>
        <taxon>Bacteria</taxon>
        <taxon>Pseudomonadati</taxon>
        <taxon>Pseudomonadota</taxon>
        <taxon>Betaproteobacteria</taxon>
        <taxon>Burkholderiales</taxon>
        <taxon>Burkholderiaceae</taxon>
        <taxon>Paraburkholderia</taxon>
    </lineage>
</organism>
<dbReference type="GO" id="GO:0008732">
    <property type="term" value="F:L-allo-threonine aldolase activity"/>
    <property type="evidence" value="ECO:0007669"/>
    <property type="project" value="TreeGrafter"/>
</dbReference>
<dbReference type="InterPro" id="IPR001597">
    <property type="entry name" value="ArAA_b-elim_lyase/Thr_aldolase"/>
</dbReference>
<dbReference type="GO" id="GO:0006567">
    <property type="term" value="P:L-threonine catabolic process"/>
    <property type="evidence" value="ECO:0007669"/>
    <property type="project" value="TreeGrafter"/>
</dbReference>
<evidence type="ECO:0000313" key="9">
    <source>
        <dbReference type="Proteomes" id="UP000283709"/>
    </source>
</evidence>
<sequence>MIDLRSDTVTHPTEAMWDAMRNASLGDDTLEGDPTVHTLEQEAASLLGKEEALFVCSGTMGNAIATLVHAHRGGEAVLDQQAHMANSEGGGVSRLAGLFCRTIPSHRGEMDLDMLRDTVRGGYSRYGEPTAMVAIETSHNAAGGCVQGLDYLAQIAGMAHERGAAVHLDGARLFNAAVALETDVSNIAQHGDSVTFCLSKGLSAPMGSILLGSREFIGRARTFRRTLGGGLRQAGIMAAAGLVALRTMPARLVEDHRRTLLLWERLQNSVGVETDPHPPQTNILRLGIPGGQAEDYVRRLADQGIAIRASGPYAVRLVVHRHIDDAAIDAVSEAFEGLSRDTAIRDDLGNT</sequence>
<comment type="caution">
    <text evidence="8">The sequence shown here is derived from an EMBL/GenBank/DDBJ whole genome shotgun (WGS) entry which is preliminary data.</text>
</comment>
<proteinExistence type="inferred from homology"/>
<dbReference type="FunFam" id="3.40.640.10:FF:000030">
    <property type="entry name" value="Low-specificity L-threonine aldolase"/>
    <property type="match status" value="1"/>
</dbReference>
<dbReference type="InterPro" id="IPR015421">
    <property type="entry name" value="PyrdxlP-dep_Trfase_major"/>
</dbReference>
<accession>A0A3R7GVQ7</accession>
<reference evidence="8 9" key="1">
    <citation type="submission" date="2016-07" db="EMBL/GenBank/DDBJ databases">
        <title>Genome analysis of Burkholderia fungorum ES3-20.</title>
        <authorList>
            <person name="Xu D."/>
            <person name="Yao R."/>
            <person name="Zheng S."/>
        </authorList>
    </citation>
    <scope>NUCLEOTIDE SEQUENCE [LARGE SCALE GENOMIC DNA]</scope>
    <source>
        <strain evidence="8 9">ES3-20</strain>
    </source>
</reference>
<evidence type="ECO:0000256" key="3">
    <source>
        <dbReference type="ARBA" id="ARBA00011881"/>
    </source>
</evidence>
<evidence type="ECO:0000259" key="7">
    <source>
        <dbReference type="Pfam" id="PF01212"/>
    </source>
</evidence>
<dbReference type="PIRSF" id="PIRSF017617">
    <property type="entry name" value="Thr_aldolase"/>
    <property type="match status" value="1"/>
</dbReference>
<name>A0A3R7GVQ7_9BURK</name>
<evidence type="ECO:0000256" key="4">
    <source>
        <dbReference type="ARBA" id="ARBA00022898"/>
    </source>
</evidence>
<dbReference type="Proteomes" id="UP000283709">
    <property type="component" value="Unassembled WGS sequence"/>
</dbReference>
<dbReference type="GO" id="GO:0006545">
    <property type="term" value="P:glycine biosynthetic process"/>
    <property type="evidence" value="ECO:0007669"/>
    <property type="project" value="TreeGrafter"/>
</dbReference>
<evidence type="ECO:0000256" key="6">
    <source>
        <dbReference type="PIRSR" id="PIRSR017617-1"/>
    </source>
</evidence>
<gene>
    <name evidence="8" type="ORF">BCY88_20480</name>
</gene>
<dbReference type="InterPro" id="IPR015424">
    <property type="entry name" value="PyrdxlP-dep_Trfase"/>
</dbReference>
<protein>
    <recommendedName>
        <fullName evidence="7">Aromatic amino acid beta-eliminating lyase/threonine aldolase domain-containing protein</fullName>
    </recommendedName>
</protein>
<feature type="domain" description="Aromatic amino acid beta-eliminating lyase/threonine aldolase" evidence="7">
    <location>
        <begin position="3"/>
        <end position="282"/>
    </location>
</feature>
<dbReference type="Gene3D" id="3.90.1150.10">
    <property type="entry name" value="Aspartate Aminotransferase, domain 1"/>
    <property type="match status" value="1"/>
</dbReference>
<dbReference type="PANTHER" id="PTHR48097:SF9">
    <property type="entry name" value="L-THREONINE ALDOLASE"/>
    <property type="match status" value="1"/>
</dbReference>
<dbReference type="GO" id="GO:0005829">
    <property type="term" value="C:cytosol"/>
    <property type="evidence" value="ECO:0007669"/>
    <property type="project" value="TreeGrafter"/>
</dbReference>
<feature type="modified residue" description="N6-(pyridoxal phosphate)lysine" evidence="6">
    <location>
        <position position="200"/>
    </location>
</feature>
<comment type="cofactor">
    <cofactor evidence="1">
        <name>pyridoxal 5'-phosphate</name>
        <dbReference type="ChEBI" id="CHEBI:597326"/>
    </cofactor>
</comment>
<evidence type="ECO:0000256" key="2">
    <source>
        <dbReference type="ARBA" id="ARBA00006966"/>
    </source>
</evidence>
<comment type="similarity">
    <text evidence="2">Belongs to the threonine aldolase family.</text>
</comment>
<dbReference type="SUPFAM" id="SSF53383">
    <property type="entry name" value="PLP-dependent transferases"/>
    <property type="match status" value="1"/>
</dbReference>
<dbReference type="OrthoDB" id="9774495at2"/>
<dbReference type="InterPro" id="IPR023603">
    <property type="entry name" value="Low_specificity_L-TA-like"/>
</dbReference>
<evidence type="ECO:0000256" key="1">
    <source>
        <dbReference type="ARBA" id="ARBA00001933"/>
    </source>
</evidence>
<evidence type="ECO:0000256" key="5">
    <source>
        <dbReference type="ARBA" id="ARBA00023239"/>
    </source>
</evidence>
<comment type="subunit">
    <text evidence="3">Homotetramer.</text>
</comment>
<dbReference type="PANTHER" id="PTHR48097">
    <property type="entry name" value="L-THREONINE ALDOLASE-RELATED"/>
    <property type="match status" value="1"/>
</dbReference>
<dbReference type="RefSeq" id="WP_120343818.1">
    <property type="nucleotide sequence ID" value="NZ_MCAS01000007.1"/>
</dbReference>
<evidence type="ECO:0000313" key="8">
    <source>
        <dbReference type="EMBL" id="RKF48558.1"/>
    </source>
</evidence>
<dbReference type="AlphaFoldDB" id="A0A3R7GVQ7"/>
<dbReference type="Pfam" id="PF01212">
    <property type="entry name" value="Beta_elim_lyase"/>
    <property type="match status" value="1"/>
</dbReference>
<dbReference type="NCBIfam" id="NF041359">
    <property type="entry name" value="GntG_guanitoxin"/>
    <property type="match status" value="1"/>
</dbReference>
<keyword evidence="4" id="KW-0663">Pyridoxal phosphate</keyword>
<dbReference type="Gene3D" id="3.40.640.10">
    <property type="entry name" value="Type I PLP-dependent aspartate aminotransferase-like (Major domain)"/>
    <property type="match status" value="1"/>
</dbReference>
<dbReference type="InterPro" id="IPR015422">
    <property type="entry name" value="PyrdxlP-dep_Trfase_small"/>
</dbReference>